<accession>A0A8R7R4I3</accession>
<sequence length="322" mass="36940">MKESPSAYYIHCFAHQLQLVLVAVAKGNDECVWFFDRVSLLLNIIGVSCKRHDMLRDARLHNIMKLLECGELQTGSGLNQEMGLPRPGDTRWGSHYKTVLNIVAMYPTIRDVIITLGQDASQRSDWPKIDTIVGVFESFDFIFNAHLMLVILGYTSDLSDCLQRRDQDILSAMAMVRLAKDRIQEPRSNGWDAFLQRVTLFCNKHSIQVPTMEDNYVPYGRSTRFVRPQTNDDHFRREVFLGVIDQISQELENRFDEINMELLSCMSALNPANSFAAFDAHKVCKLAEFYPEDFSSADLIHLELQLGNYIGDMRKDENFQGL</sequence>
<reference evidence="1" key="2">
    <citation type="submission" date="2018-03" db="EMBL/GenBank/DDBJ databases">
        <title>The Triticum urartu genome reveals the dynamic nature of wheat genome evolution.</title>
        <authorList>
            <person name="Ling H."/>
            <person name="Ma B."/>
            <person name="Shi X."/>
            <person name="Liu H."/>
            <person name="Dong L."/>
            <person name="Sun H."/>
            <person name="Cao Y."/>
            <person name="Gao Q."/>
            <person name="Zheng S."/>
            <person name="Li Y."/>
            <person name="Yu Y."/>
            <person name="Du H."/>
            <person name="Qi M."/>
            <person name="Li Y."/>
            <person name="Yu H."/>
            <person name="Cui Y."/>
            <person name="Wang N."/>
            <person name="Chen C."/>
            <person name="Wu H."/>
            <person name="Zhao Y."/>
            <person name="Zhang J."/>
            <person name="Li Y."/>
            <person name="Zhou W."/>
            <person name="Zhang B."/>
            <person name="Hu W."/>
            <person name="Eijk M."/>
            <person name="Tang J."/>
            <person name="Witsenboer H."/>
            <person name="Zhao S."/>
            <person name="Li Z."/>
            <person name="Zhang A."/>
            <person name="Wang D."/>
            <person name="Liang C."/>
        </authorList>
    </citation>
    <scope>NUCLEOTIDE SEQUENCE [LARGE SCALE GENOMIC DNA]</scope>
    <source>
        <strain evidence="1">cv. G1812</strain>
    </source>
</reference>
<dbReference type="PANTHER" id="PTHR11697:SF230">
    <property type="entry name" value="ZINC FINGER, MYM DOMAIN CONTAINING 1"/>
    <property type="match status" value="1"/>
</dbReference>
<evidence type="ECO:0000313" key="2">
    <source>
        <dbReference type="Proteomes" id="UP000015106"/>
    </source>
</evidence>
<protein>
    <recommendedName>
        <fullName evidence="3">DUF4371 domain-containing protein</fullName>
    </recommendedName>
</protein>
<dbReference type="Proteomes" id="UP000015106">
    <property type="component" value="Chromosome 7"/>
</dbReference>
<dbReference type="EnsemblPlants" id="TuG1812G0700005695.01.T01">
    <property type="protein sequence ID" value="TuG1812G0700005695.01.T01.cds290469"/>
    <property type="gene ID" value="TuG1812G0700005695.01"/>
</dbReference>
<organism evidence="1 2">
    <name type="scientific">Triticum urartu</name>
    <name type="common">Red wild einkorn</name>
    <name type="synonym">Crithodium urartu</name>
    <dbReference type="NCBI Taxonomy" id="4572"/>
    <lineage>
        <taxon>Eukaryota</taxon>
        <taxon>Viridiplantae</taxon>
        <taxon>Streptophyta</taxon>
        <taxon>Embryophyta</taxon>
        <taxon>Tracheophyta</taxon>
        <taxon>Spermatophyta</taxon>
        <taxon>Magnoliopsida</taxon>
        <taxon>Liliopsida</taxon>
        <taxon>Poales</taxon>
        <taxon>Poaceae</taxon>
        <taxon>BOP clade</taxon>
        <taxon>Pooideae</taxon>
        <taxon>Triticodae</taxon>
        <taxon>Triticeae</taxon>
        <taxon>Triticinae</taxon>
        <taxon>Triticum</taxon>
    </lineage>
</organism>
<dbReference type="SUPFAM" id="SSF53098">
    <property type="entry name" value="Ribonuclease H-like"/>
    <property type="match status" value="1"/>
</dbReference>
<evidence type="ECO:0000313" key="1">
    <source>
        <dbReference type="EnsemblPlants" id="TuG1812G0700005695.01.T01.cds290469"/>
    </source>
</evidence>
<keyword evidence="2" id="KW-1185">Reference proteome</keyword>
<dbReference type="Gramene" id="TuG1812G0700005695.01.T01">
    <property type="protein sequence ID" value="TuG1812G0700005695.01.T01.cds290469"/>
    <property type="gene ID" value="TuG1812G0700005695.01"/>
</dbReference>
<proteinExistence type="predicted"/>
<dbReference type="AlphaFoldDB" id="A0A8R7R4I3"/>
<dbReference type="InterPro" id="IPR012337">
    <property type="entry name" value="RNaseH-like_sf"/>
</dbReference>
<name>A0A8R7R4I3_TRIUA</name>
<evidence type="ECO:0008006" key="3">
    <source>
        <dbReference type="Google" id="ProtNLM"/>
    </source>
</evidence>
<dbReference type="PANTHER" id="PTHR11697">
    <property type="entry name" value="GENERAL TRANSCRIPTION FACTOR 2-RELATED ZINC FINGER PROTEIN"/>
    <property type="match status" value="1"/>
</dbReference>
<dbReference type="InterPro" id="IPR055298">
    <property type="entry name" value="AtLOH3-like"/>
</dbReference>
<reference evidence="2" key="1">
    <citation type="journal article" date="2013" name="Nature">
        <title>Draft genome of the wheat A-genome progenitor Triticum urartu.</title>
        <authorList>
            <person name="Ling H.Q."/>
            <person name="Zhao S."/>
            <person name="Liu D."/>
            <person name="Wang J."/>
            <person name="Sun H."/>
            <person name="Zhang C."/>
            <person name="Fan H."/>
            <person name="Li D."/>
            <person name="Dong L."/>
            <person name="Tao Y."/>
            <person name="Gao C."/>
            <person name="Wu H."/>
            <person name="Li Y."/>
            <person name="Cui Y."/>
            <person name="Guo X."/>
            <person name="Zheng S."/>
            <person name="Wang B."/>
            <person name="Yu K."/>
            <person name="Liang Q."/>
            <person name="Yang W."/>
            <person name="Lou X."/>
            <person name="Chen J."/>
            <person name="Feng M."/>
            <person name="Jian J."/>
            <person name="Zhang X."/>
            <person name="Luo G."/>
            <person name="Jiang Y."/>
            <person name="Liu J."/>
            <person name="Wang Z."/>
            <person name="Sha Y."/>
            <person name="Zhang B."/>
            <person name="Wu H."/>
            <person name="Tang D."/>
            <person name="Shen Q."/>
            <person name="Xue P."/>
            <person name="Zou S."/>
            <person name="Wang X."/>
            <person name="Liu X."/>
            <person name="Wang F."/>
            <person name="Yang Y."/>
            <person name="An X."/>
            <person name="Dong Z."/>
            <person name="Zhang K."/>
            <person name="Zhang X."/>
            <person name="Luo M.C."/>
            <person name="Dvorak J."/>
            <person name="Tong Y."/>
            <person name="Wang J."/>
            <person name="Yang H."/>
            <person name="Li Z."/>
            <person name="Wang D."/>
            <person name="Zhang A."/>
            <person name="Wang J."/>
        </authorList>
    </citation>
    <scope>NUCLEOTIDE SEQUENCE</scope>
    <source>
        <strain evidence="2">cv. G1812</strain>
    </source>
</reference>
<reference evidence="1" key="3">
    <citation type="submission" date="2022-06" db="UniProtKB">
        <authorList>
            <consortium name="EnsemblPlants"/>
        </authorList>
    </citation>
    <scope>IDENTIFICATION</scope>
</reference>